<feature type="domain" description="Peptidase S9 prolyl oligopeptidase catalytic" evidence="9">
    <location>
        <begin position="165"/>
        <end position="379"/>
    </location>
</feature>
<dbReference type="PROSITE" id="PS00708">
    <property type="entry name" value="PRO_ENDOPEP_SER"/>
    <property type="match status" value="1"/>
</dbReference>
<dbReference type="InterPro" id="IPR029058">
    <property type="entry name" value="AB_hydrolase_fold"/>
</dbReference>
<dbReference type="GO" id="GO:0006508">
    <property type="term" value="P:proteolysis"/>
    <property type="evidence" value="ECO:0007669"/>
    <property type="project" value="UniProtKB-KW"/>
</dbReference>
<evidence type="ECO:0000256" key="1">
    <source>
        <dbReference type="ARBA" id="ARBA00001070"/>
    </source>
</evidence>
<organism evidence="11 12">
    <name type="scientific">Geofilum rubicundum JCM 15548</name>
    <dbReference type="NCBI Taxonomy" id="1236989"/>
    <lineage>
        <taxon>Bacteria</taxon>
        <taxon>Pseudomonadati</taxon>
        <taxon>Bacteroidota</taxon>
        <taxon>Bacteroidia</taxon>
        <taxon>Marinilabiliales</taxon>
        <taxon>Marinilabiliaceae</taxon>
        <taxon>Geofilum</taxon>
    </lineage>
</organism>
<dbReference type="PANTHER" id="PTHR42881">
    <property type="entry name" value="PROLYL ENDOPEPTIDASE"/>
    <property type="match status" value="1"/>
</dbReference>
<dbReference type="SUPFAM" id="SSF53474">
    <property type="entry name" value="alpha/beta-Hydrolases"/>
    <property type="match status" value="1"/>
</dbReference>
<dbReference type="Pfam" id="PF02897">
    <property type="entry name" value="Peptidase_S9_N"/>
    <property type="match status" value="1"/>
</dbReference>
<comment type="similarity">
    <text evidence="2">Belongs to the peptidase S9A family.</text>
</comment>
<dbReference type="InterPro" id="IPR051167">
    <property type="entry name" value="Prolyl_oligopep/macrocyclase"/>
</dbReference>
<evidence type="ECO:0000313" key="12">
    <source>
        <dbReference type="Proteomes" id="UP000032900"/>
    </source>
</evidence>
<evidence type="ECO:0000256" key="5">
    <source>
        <dbReference type="ARBA" id="ARBA00022801"/>
    </source>
</evidence>
<dbReference type="FunFam" id="3.40.50.1820:FF:000005">
    <property type="entry name" value="Prolyl endopeptidase"/>
    <property type="match status" value="1"/>
</dbReference>
<keyword evidence="12" id="KW-1185">Reference proteome</keyword>
<gene>
    <name evidence="11" type="ORF">JCM15548_13905</name>
</gene>
<keyword evidence="5" id="KW-0378">Hydrolase</keyword>
<dbReference type="Gene3D" id="2.130.10.120">
    <property type="entry name" value="Prolyl oligopeptidase, N-terminal domain"/>
    <property type="match status" value="1"/>
</dbReference>
<comment type="function">
    <text evidence="7">Cleaves peptide bonds on the C-terminal side of prolyl residues within peptides that are up to approximately 30 amino acids long. Has an absolute requirement for an X-Pro bond in the trans configuration immediately preceding the Pro-Y scissible bond.</text>
</comment>
<evidence type="ECO:0000259" key="10">
    <source>
        <dbReference type="Pfam" id="PF02897"/>
    </source>
</evidence>
<evidence type="ECO:0000256" key="7">
    <source>
        <dbReference type="ARBA" id="ARBA00060121"/>
    </source>
</evidence>
<dbReference type="PRINTS" id="PR00862">
    <property type="entry name" value="PROLIGOPTASE"/>
</dbReference>
<evidence type="ECO:0000256" key="6">
    <source>
        <dbReference type="ARBA" id="ARBA00022825"/>
    </source>
</evidence>
<dbReference type="Pfam" id="PF00326">
    <property type="entry name" value="Peptidase_S9"/>
    <property type="match status" value="1"/>
</dbReference>
<evidence type="ECO:0000256" key="3">
    <source>
        <dbReference type="ARBA" id="ARBA00011897"/>
    </source>
</evidence>
<dbReference type="InterPro" id="IPR002470">
    <property type="entry name" value="Peptidase_S9A"/>
</dbReference>
<evidence type="ECO:0000256" key="8">
    <source>
        <dbReference type="ARBA" id="ARBA00081187"/>
    </source>
</evidence>
<dbReference type="AlphaFoldDB" id="A0A0E9M2Z7"/>
<evidence type="ECO:0000313" key="11">
    <source>
        <dbReference type="EMBL" id="GAO31535.1"/>
    </source>
</evidence>
<name>A0A0E9M2Z7_9BACT</name>
<feature type="domain" description="Peptidase S9A N-terminal" evidence="10">
    <location>
        <begin position="2"/>
        <end position="102"/>
    </location>
</feature>
<dbReference type="EMBL" id="BAZW01000051">
    <property type="protein sequence ID" value="GAO31535.1"/>
    <property type="molecule type" value="Genomic_DNA"/>
</dbReference>
<dbReference type="RefSeq" id="WP_262487109.1">
    <property type="nucleotide sequence ID" value="NZ_BAZW01000051.1"/>
</dbReference>
<accession>A0A0E9M2Z7</accession>
<dbReference type="SUPFAM" id="SSF50993">
    <property type="entry name" value="Peptidase/esterase 'gauge' domain"/>
    <property type="match status" value="1"/>
</dbReference>
<dbReference type="Proteomes" id="UP000032900">
    <property type="component" value="Unassembled WGS sequence"/>
</dbReference>
<comment type="catalytic activity">
    <reaction evidence="1">
        <text>Hydrolysis of Pro-|-Xaa &gt;&gt; Ala-|-Xaa in oligopeptides.</text>
        <dbReference type="EC" id="3.4.21.26"/>
    </reaction>
</comment>
<dbReference type="Gene3D" id="3.40.50.1820">
    <property type="entry name" value="alpha/beta hydrolase"/>
    <property type="match status" value="1"/>
</dbReference>
<dbReference type="STRING" id="1236989.JCM15548_13905"/>
<protein>
    <recommendedName>
        <fullName evidence="3">prolyl oligopeptidase</fullName>
        <ecNumber evidence="3">3.4.21.26</ecNumber>
    </recommendedName>
    <alternativeName>
        <fullName evidence="8">Proline-specific endopeptidase</fullName>
    </alternativeName>
</protein>
<keyword evidence="4" id="KW-0645">Protease</keyword>
<comment type="caution">
    <text evidence="11">The sequence shown here is derived from an EMBL/GenBank/DDBJ whole genome shotgun (WGS) entry which is preliminary data.</text>
</comment>
<reference evidence="11 12" key="1">
    <citation type="journal article" date="2015" name="Microbes Environ.">
        <title>Distribution and evolution of nitrogen fixation genes in the phylum bacteroidetes.</title>
        <authorList>
            <person name="Inoue J."/>
            <person name="Oshima K."/>
            <person name="Suda W."/>
            <person name="Sakamoto M."/>
            <person name="Iino T."/>
            <person name="Noda S."/>
            <person name="Hongoh Y."/>
            <person name="Hattori M."/>
            <person name="Ohkuma M."/>
        </authorList>
    </citation>
    <scope>NUCLEOTIDE SEQUENCE [LARGE SCALE GENOMIC DNA]</scope>
    <source>
        <strain evidence="11">JCM 15548</strain>
    </source>
</reference>
<evidence type="ECO:0000256" key="4">
    <source>
        <dbReference type="ARBA" id="ARBA00022670"/>
    </source>
</evidence>
<dbReference type="InterPro" id="IPR001375">
    <property type="entry name" value="Peptidase_S9_cat"/>
</dbReference>
<dbReference type="GO" id="GO:0004252">
    <property type="term" value="F:serine-type endopeptidase activity"/>
    <property type="evidence" value="ECO:0007669"/>
    <property type="project" value="UniProtKB-EC"/>
</dbReference>
<evidence type="ECO:0000259" key="9">
    <source>
        <dbReference type="Pfam" id="PF00326"/>
    </source>
</evidence>
<dbReference type="GO" id="GO:0070012">
    <property type="term" value="F:oligopeptidase activity"/>
    <property type="evidence" value="ECO:0007669"/>
    <property type="project" value="TreeGrafter"/>
</dbReference>
<keyword evidence="6" id="KW-0720">Serine protease</keyword>
<evidence type="ECO:0000256" key="2">
    <source>
        <dbReference type="ARBA" id="ARBA00005228"/>
    </source>
</evidence>
<sequence>MAINPDQPAIDNWEEIIPERKNVLKDIELTEAYAVANYMQDVQSQLKVFNKKGEFQYDIELPGIASVSSLKPVKDQNRVYFNYTTYTKPSQVLAYDLDEQTIEEEFTPEVDFNADDYETTMVFIEAQDGAQVPVSIVHKKGIELNGNNPTLLYGYGGFNVVYPPRFDARLVPWLENGGVYVNAHIRGGGEYGDDWYRGGTLMNKQRVFDDFILAAEYMIDQNYTNPEKLAIMGGSNGGLLVGAVANQRPDLFKVALPAVGVMDMLRYQNFTIGWAWAGDYGRSDDSAEMFNYLYAYSPLHNIPEGEIFPATLVTTADHDDRVVPAHSFKYIATLQEKYEGNNPVLIRIETKAGHGAGKPLSMQIEEVADKWAFAWYNMGVSY</sequence>
<dbReference type="InterPro" id="IPR023302">
    <property type="entry name" value="Pept_S9A_N"/>
</dbReference>
<dbReference type="EC" id="3.4.21.26" evidence="3"/>
<dbReference type="GO" id="GO:0005829">
    <property type="term" value="C:cytosol"/>
    <property type="evidence" value="ECO:0007669"/>
    <property type="project" value="TreeGrafter"/>
</dbReference>
<dbReference type="InterPro" id="IPR002471">
    <property type="entry name" value="Pept_S9_AS"/>
</dbReference>
<proteinExistence type="inferred from homology"/>
<dbReference type="PANTHER" id="PTHR42881:SF2">
    <property type="entry name" value="PROLYL ENDOPEPTIDASE"/>
    <property type="match status" value="1"/>
</dbReference>